<feature type="active site" description="Proton donor/acceptor" evidence="4">
    <location>
        <position position="155"/>
    </location>
</feature>
<evidence type="ECO:0000313" key="6">
    <source>
        <dbReference type="Proteomes" id="UP001158045"/>
    </source>
</evidence>
<keyword evidence="4" id="KW-0057">Aromatic amino acid biosynthesis</keyword>
<dbReference type="InterPro" id="IPR013785">
    <property type="entry name" value="Aldolase_TIM"/>
</dbReference>
<sequence length="265" mass="30015">MIKRPKICIPIVATNYDDFIEEINLIIGMKPDLIEWRVDQFLSLLEVSNLTVEDIKLELVKPLMYVSSILEHEKIELILTLRGKHEGGSAELDDTVRMMLIFWAMTQCKIQYIDLELELYDHGDATEKDEVLSLLFKQIVNEARTQNIKLILSNHDFTKTPSFQDMVAIIKRAQSLRADLVKLAYMPSTSEDVLSLLAASQYGATVLNQRMIALSMGEIGRISRIIGGEFGSEITFARGTYPSAPGQMSIESMLHSWDSVLMDEI</sequence>
<evidence type="ECO:0000256" key="4">
    <source>
        <dbReference type="HAMAP-Rule" id="MF_00214"/>
    </source>
</evidence>
<feature type="binding site" evidence="4">
    <location>
        <position position="82"/>
    </location>
    <ligand>
        <name>3-dehydroquinate</name>
        <dbReference type="ChEBI" id="CHEBI:32364"/>
    </ligand>
</feature>
<gene>
    <name evidence="4 5" type="primary">aroD</name>
    <name evidence="5" type="ORF">QE109_09105</name>
</gene>
<accession>A0ABT6ND09</accession>
<name>A0ABT6ND09_9FIRM</name>
<evidence type="ECO:0000313" key="5">
    <source>
        <dbReference type="EMBL" id="MDH8678304.1"/>
    </source>
</evidence>
<keyword evidence="4" id="KW-0028">Amino-acid biosynthesis</keyword>
<dbReference type="SUPFAM" id="SSF51569">
    <property type="entry name" value="Aldolase"/>
    <property type="match status" value="1"/>
</dbReference>
<dbReference type="PANTHER" id="PTHR43699:SF1">
    <property type="entry name" value="3-DEHYDROQUINATE DEHYDRATASE"/>
    <property type="match status" value="1"/>
</dbReference>
<feature type="binding site" evidence="4">
    <location>
        <begin position="35"/>
        <end position="37"/>
    </location>
    <ligand>
        <name>3-dehydroquinate</name>
        <dbReference type="ChEBI" id="CHEBI:32364"/>
    </ligand>
</feature>
<evidence type="ECO:0000256" key="3">
    <source>
        <dbReference type="ARBA" id="ARBA00023270"/>
    </source>
</evidence>
<dbReference type="EMBL" id="JARYZI010000005">
    <property type="protein sequence ID" value="MDH8678304.1"/>
    <property type="molecule type" value="Genomic_DNA"/>
</dbReference>
<comment type="subunit">
    <text evidence="4">Homodimer.</text>
</comment>
<dbReference type="NCBIfam" id="TIGR01093">
    <property type="entry name" value="aroD"/>
    <property type="match status" value="1"/>
</dbReference>
<feature type="binding site" evidence="4">
    <location>
        <position position="224"/>
    </location>
    <ligand>
        <name>3-dehydroquinate</name>
        <dbReference type="ChEBI" id="CHEBI:32364"/>
    </ligand>
</feature>
<feature type="binding site" evidence="4">
    <location>
        <position position="243"/>
    </location>
    <ligand>
        <name>3-dehydroquinate</name>
        <dbReference type="ChEBI" id="CHEBI:32364"/>
    </ligand>
</feature>
<dbReference type="Pfam" id="PF01487">
    <property type="entry name" value="DHquinase_I"/>
    <property type="match status" value="1"/>
</dbReference>
<comment type="caution">
    <text evidence="4">Lacks conserved residue(s) required for the propagation of feature annotation.</text>
</comment>
<dbReference type="Gene3D" id="3.20.20.70">
    <property type="entry name" value="Aldolase class I"/>
    <property type="match status" value="1"/>
</dbReference>
<dbReference type="PANTHER" id="PTHR43699">
    <property type="entry name" value="3-DEHYDROQUINATE DEHYDRATASE"/>
    <property type="match status" value="1"/>
</dbReference>
<dbReference type="GO" id="GO:0003855">
    <property type="term" value="F:3-dehydroquinate dehydratase activity"/>
    <property type="evidence" value="ECO:0007669"/>
    <property type="project" value="UniProtKB-EC"/>
</dbReference>
<dbReference type="HAMAP" id="MF_00214">
    <property type="entry name" value="AroD"/>
    <property type="match status" value="1"/>
</dbReference>
<reference evidence="5 6" key="1">
    <citation type="submission" date="2023-04" db="EMBL/GenBank/DDBJ databases">
        <title>Fusibacter bizertensis strain WBS, isolated from littoral bottom sediments of the Arctic seas - biochemical and genomic analysis.</title>
        <authorList>
            <person name="Brioukhanov A.L."/>
        </authorList>
    </citation>
    <scope>NUCLEOTIDE SEQUENCE [LARGE SCALE GENOMIC DNA]</scope>
    <source>
        <strain evidence="5 6">WBS</strain>
    </source>
</reference>
<keyword evidence="2 4" id="KW-0456">Lyase</keyword>
<dbReference type="EC" id="4.2.1.10" evidence="4"/>
<comment type="catalytic activity">
    <reaction evidence="1 4">
        <text>3-dehydroquinate = 3-dehydroshikimate + H2O</text>
        <dbReference type="Rhea" id="RHEA:21096"/>
        <dbReference type="ChEBI" id="CHEBI:15377"/>
        <dbReference type="ChEBI" id="CHEBI:16630"/>
        <dbReference type="ChEBI" id="CHEBI:32364"/>
        <dbReference type="EC" id="4.2.1.10"/>
    </reaction>
</comment>
<comment type="caution">
    <text evidence="5">The sequence shown here is derived from an EMBL/GenBank/DDBJ whole genome shotgun (WGS) entry which is preliminary data.</text>
</comment>
<keyword evidence="6" id="KW-1185">Reference proteome</keyword>
<evidence type="ECO:0000256" key="2">
    <source>
        <dbReference type="ARBA" id="ARBA00023239"/>
    </source>
</evidence>
<comment type="similarity">
    <text evidence="4">Belongs to the type-I 3-dehydroquinase family.</text>
</comment>
<dbReference type="CDD" id="cd00502">
    <property type="entry name" value="DHQase_I"/>
    <property type="match status" value="1"/>
</dbReference>
<dbReference type="RefSeq" id="WP_281094145.1">
    <property type="nucleotide sequence ID" value="NZ_JARYZI010000005.1"/>
</dbReference>
<evidence type="ECO:0000256" key="1">
    <source>
        <dbReference type="ARBA" id="ARBA00001864"/>
    </source>
</evidence>
<dbReference type="Proteomes" id="UP001158045">
    <property type="component" value="Unassembled WGS sequence"/>
</dbReference>
<feature type="active site" description="Schiff-base intermediate with substrate" evidence="4">
    <location>
        <position position="182"/>
    </location>
</feature>
<keyword evidence="3 4" id="KW-0704">Schiff base</keyword>
<dbReference type="InterPro" id="IPR050146">
    <property type="entry name" value="Type-I_3-dehydroquinase"/>
</dbReference>
<comment type="function">
    <text evidence="4">Involved in the third step of the chorismate pathway, which leads to the biosynthesis of aromatic amino acids. Catalyzes the cis-dehydration of 3-dehydroquinate (DHQ) and introduces the first double bond of the aromatic ring to yield 3-dehydroshikimate.</text>
</comment>
<protein>
    <recommendedName>
        <fullName evidence="4">3-dehydroquinate dehydratase</fullName>
        <shortName evidence="4">3-dehydroquinase</shortName>
        <ecNumber evidence="4">4.2.1.10</ecNumber>
    </recommendedName>
    <alternativeName>
        <fullName evidence="4">Type I DHQase</fullName>
    </alternativeName>
    <alternativeName>
        <fullName evidence="4">Type I dehydroquinase</fullName>
        <shortName evidence="4">DHQ1</shortName>
    </alternativeName>
</protein>
<comment type="pathway">
    <text evidence="4">Metabolic intermediate biosynthesis; chorismate biosynthesis; chorismate from D-erythrose 4-phosphate and phosphoenolpyruvate: step 3/7.</text>
</comment>
<organism evidence="5 6">
    <name type="scientific">Fusibacter bizertensis</name>
    <dbReference type="NCBI Taxonomy" id="1488331"/>
    <lineage>
        <taxon>Bacteria</taxon>
        <taxon>Bacillati</taxon>
        <taxon>Bacillota</taxon>
        <taxon>Clostridia</taxon>
        <taxon>Eubacteriales</taxon>
        <taxon>Eubacteriales Family XII. Incertae Sedis</taxon>
        <taxon>Fusibacter</taxon>
    </lineage>
</organism>
<dbReference type="InterPro" id="IPR001381">
    <property type="entry name" value="DHquinase_I"/>
</dbReference>
<feature type="binding site" evidence="4">
    <location>
        <position position="247"/>
    </location>
    <ligand>
        <name>3-dehydroquinate</name>
        <dbReference type="ChEBI" id="CHEBI:32364"/>
    </ligand>
</feature>
<proteinExistence type="inferred from homology"/>